<accession>A0ABQ4CRF0</accession>
<protein>
    <submittedName>
        <fullName evidence="2">Uncharacterized protein</fullName>
    </submittedName>
</protein>
<dbReference type="RefSeq" id="WP_203713547.1">
    <property type="nucleotide sequence ID" value="NZ_BONE01000022.1"/>
</dbReference>
<proteinExistence type="predicted"/>
<evidence type="ECO:0000256" key="1">
    <source>
        <dbReference type="SAM" id="SignalP"/>
    </source>
</evidence>
<dbReference type="EMBL" id="BONE01000022">
    <property type="protein sequence ID" value="GIF73568.1"/>
    <property type="molecule type" value="Genomic_DNA"/>
</dbReference>
<name>A0ABQ4CRF0_9ACTN</name>
<organism evidence="2 3">
    <name type="scientific">Asanoa siamensis</name>
    <dbReference type="NCBI Taxonomy" id="926357"/>
    <lineage>
        <taxon>Bacteria</taxon>
        <taxon>Bacillati</taxon>
        <taxon>Actinomycetota</taxon>
        <taxon>Actinomycetes</taxon>
        <taxon>Micromonosporales</taxon>
        <taxon>Micromonosporaceae</taxon>
        <taxon>Asanoa</taxon>
    </lineage>
</organism>
<comment type="caution">
    <text evidence="2">The sequence shown here is derived from an EMBL/GenBank/DDBJ whole genome shotgun (WGS) entry which is preliminary data.</text>
</comment>
<feature type="chain" id="PRO_5045473450" evidence="1">
    <location>
        <begin position="31"/>
        <end position="167"/>
    </location>
</feature>
<evidence type="ECO:0000313" key="2">
    <source>
        <dbReference type="EMBL" id="GIF73568.1"/>
    </source>
</evidence>
<evidence type="ECO:0000313" key="3">
    <source>
        <dbReference type="Proteomes" id="UP000604117"/>
    </source>
</evidence>
<feature type="signal peptide" evidence="1">
    <location>
        <begin position="1"/>
        <end position="30"/>
    </location>
</feature>
<keyword evidence="1" id="KW-0732">Signal</keyword>
<keyword evidence="3" id="KW-1185">Reference proteome</keyword>
<sequence length="167" mass="17909">MPKLHPTRLAGATVLISAMLASVAAPAAQAAPAAAPRLELRAVAVSQSPMAPPEGEIGKHERVLVIEVDNKLHILGSVGVYVYPNRKKVIIVCDSNGDNLEPGVQVDPSAGEPLLYQDPNGSHAGCLNHEIYYPVRKFRFAAHHANSASAVAWWEWFGAPPLPHPDY</sequence>
<dbReference type="Proteomes" id="UP000604117">
    <property type="component" value="Unassembled WGS sequence"/>
</dbReference>
<gene>
    <name evidence="2" type="ORF">Asi02nite_30860</name>
</gene>
<reference evidence="2 3" key="1">
    <citation type="submission" date="2021-01" db="EMBL/GenBank/DDBJ databases">
        <title>Whole genome shotgun sequence of Asanoa siamensis NBRC 107932.</title>
        <authorList>
            <person name="Komaki H."/>
            <person name="Tamura T."/>
        </authorList>
    </citation>
    <scope>NUCLEOTIDE SEQUENCE [LARGE SCALE GENOMIC DNA]</scope>
    <source>
        <strain evidence="2 3">NBRC 107932</strain>
    </source>
</reference>